<evidence type="ECO:0000313" key="1">
    <source>
        <dbReference type="EMBL" id="KGI21733.1"/>
    </source>
</evidence>
<gene>
    <name evidence="1" type="ORF">HMPREF9304_08540</name>
</gene>
<dbReference type="EMBL" id="JRPQ01000127">
    <property type="protein sequence ID" value="KGI21733.1"/>
    <property type="molecule type" value="Genomic_DNA"/>
</dbReference>
<protein>
    <submittedName>
        <fullName evidence="1">Uncharacterized protein</fullName>
    </submittedName>
</protein>
<dbReference type="AlphaFoldDB" id="A0A098YT08"/>
<proteinExistence type="predicted"/>
<reference evidence="1 2" key="1">
    <citation type="submission" date="2014-07" db="EMBL/GenBank/DDBJ databases">
        <authorList>
            <person name="McCorrison J."/>
            <person name="Sanka R."/>
            <person name="Torralba M."/>
            <person name="Gillis M."/>
            <person name="Haft D.H."/>
            <person name="Methe B."/>
            <person name="Sutton G."/>
            <person name="Nelson K.E."/>
        </authorList>
    </citation>
    <scope>NUCLEOTIDE SEQUENCE [LARGE SCALE GENOMIC DNA]</scope>
    <source>
        <strain evidence="1 2">S9-PR14</strain>
    </source>
</reference>
<accession>A0A098YT08</accession>
<evidence type="ECO:0000313" key="2">
    <source>
        <dbReference type="Proteomes" id="UP000029723"/>
    </source>
</evidence>
<sequence length="68" mass="7968">MLGLLLIVVEVQIRVTKLSIYVMPLSRTRFENTKKQALYAMFHQKTNQNLAKFKKNIKFSVEKKKILG</sequence>
<dbReference type="Proteomes" id="UP000029723">
    <property type="component" value="Unassembled WGS sequence"/>
</dbReference>
<comment type="caution">
    <text evidence="1">The sequence shown here is derived from an EMBL/GenBank/DDBJ whole genome shotgun (WGS) entry which is preliminary data.</text>
</comment>
<organism evidence="1 2">
    <name type="scientific">Hoylesella timonensis S9-PR14</name>
    <dbReference type="NCBI Taxonomy" id="1401062"/>
    <lineage>
        <taxon>Bacteria</taxon>
        <taxon>Pseudomonadati</taxon>
        <taxon>Bacteroidota</taxon>
        <taxon>Bacteroidia</taxon>
        <taxon>Bacteroidales</taxon>
        <taxon>Prevotellaceae</taxon>
        <taxon>Hoylesella</taxon>
    </lineage>
</organism>
<name>A0A098YT08_9BACT</name>